<keyword evidence="2" id="KW-0433">Leucine-rich repeat</keyword>
<dbReference type="SUPFAM" id="SSF52058">
    <property type="entry name" value="L domain-like"/>
    <property type="match status" value="1"/>
</dbReference>
<evidence type="ECO:0000259" key="12">
    <source>
        <dbReference type="Pfam" id="PF08263"/>
    </source>
</evidence>
<evidence type="ECO:0000256" key="1">
    <source>
        <dbReference type="ARBA" id="ARBA00004370"/>
    </source>
</evidence>
<feature type="compositionally biased region" description="Pro residues" evidence="10">
    <location>
        <begin position="229"/>
        <end position="240"/>
    </location>
</feature>
<evidence type="ECO:0000256" key="6">
    <source>
        <dbReference type="ARBA" id="ARBA00022741"/>
    </source>
</evidence>
<evidence type="ECO:0000256" key="2">
    <source>
        <dbReference type="ARBA" id="ARBA00022614"/>
    </source>
</evidence>
<dbReference type="Gramene" id="Zm00001eb312100_T001">
    <property type="protein sequence ID" value="Zm00001eb312100_P001"/>
    <property type="gene ID" value="Zm00001eb312100"/>
</dbReference>
<organism evidence="13 14">
    <name type="scientific">Zea mays</name>
    <name type="common">Maize</name>
    <dbReference type="NCBI Taxonomy" id="4577"/>
    <lineage>
        <taxon>Eukaryota</taxon>
        <taxon>Viridiplantae</taxon>
        <taxon>Streptophyta</taxon>
        <taxon>Embryophyta</taxon>
        <taxon>Tracheophyta</taxon>
        <taxon>Spermatophyta</taxon>
        <taxon>Magnoliopsida</taxon>
        <taxon>Liliopsida</taxon>
        <taxon>Poales</taxon>
        <taxon>Poaceae</taxon>
        <taxon>PACMAD clade</taxon>
        <taxon>Panicoideae</taxon>
        <taxon>Andropogonodae</taxon>
        <taxon>Andropogoneae</taxon>
        <taxon>Tripsacinae</taxon>
        <taxon>Zea</taxon>
    </lineage>
</organism>
<accession>A0A804QB99</accession>
<evidence type="ECO:0000256" key="8">
    <source>
        <dbReference type="ARBA" id="ARBA00022989"/>
    </source>
</evidence>
<dbReference type="PANTHER" id="PTHR48010">
    <property type="entry name" value="OS05G0588300 PROTEIN"/>
    <property type="match status" value="1"/>
</dbReference>
<feature type="signal peptide" evidence="11">
    <location>
        <begin position="1"/>
        <end position="28"/>
    </location>
</feature>
<feature type="compositionally biased region" description="Basic and acidic residues" evidence="10">
    <location>
        <begin position="574"/>
        <end position="595"/>
    </location>
</feature>
<dbReference type="GO" id="GO:0016020">
    <property type="term" value="C:membrane"/>
    <property type="evidence" value="ECO:0007669"/>
    <property type="project" value="UniProtKB-SubCell"/>
</dbReference>
<dbReference type="Pfam" id="PF08263">
    <property type="entry name" value="LRRNT_2"/>
    <property type="match status" value="1"/>
</dbReference>
<dbReference type="AlphaFoldDB" id="A0A804QB99"/>
<protein>
    <recommendedName>
        <fullName evidence="12">Leucine-rich repeat-containing N-terminal plant-type domain-containing protein</fullName>
    </recommendedName>
</protein>
<keyword evidence="8" id="KW-1133">Transmembrane helix</keyword>
<feature type="compositionally biased region" description="Basic residues" evidence="10">
    <location>
        <begin position="415"/>
        <end position="429"/>
    </location>
</feature>
<dbReference type="InterPro" id="IPR032675">
    <property type="entry name" value="LRR_dom_sf"/>
</dbReference>
<reference evidence="13" key="2">
    <citation type="submission" date="2019-07" db="EMBL/GenBank/DDBJ databases">
        <authorList>
            <person name="Seetharam A."/>
            <person name="Woodhouse M."/>
            <person name="Cannon E."/>
        </authorList>
    </citation>
    <scope>NUCLEOTIDE SEQUENCE [LARGE SCALE GENOMIC DNA]</scope>
    <source>
        <strain evidence="13">cv. B73</strain>
    </source>
</reference>
<keyword evidence="9" id="KW-0472">Membrane</keyword>
<evidence type="ECO:0000313" key="14">
    <source>
        <dbReference type="Proteomes" id="UP000007305"/>
    </source>
</evidence>
<dbReference type="InParanoid" id="A0A804QB99"/>
<evidence type="ECO:0000256" key="3">
    <source>
        <dbReference type="ARBA" id="ARBA00022692"/>
    </source>
</evidence>
<keyword evidence="4 11" id="KW-0732">Signal</keyword>
<evidence type="ECO:0000256" key="10">
    <source>
        <dbReference type="SAM" id="MobiDB-lite"/>
    </source>
</evidence>
<evidence type="ECO:0000256" key="5">
    <source>
        <dbReference type="ARBA" id="ARBA00022737"/>
    </source>
</evidence>
<sequence>MRWAPGRAAYVLLAAALWCASLTPRAAPDLAADRAALLAFRDAVGQRLPWDAAAASPCGWRGVRCDPAASRVTALQLPGASLVGAVPLGTIGNLTALRTLSLRLNALSGGIPADIGSCTELRHLYLQGNQLDGQVPEGFFDLGLLQRLDLSNNRIAGGVSPGFNRLQRLATLYLENNSLNGTLPSNLDLPKLQLFNVSRNNLTGPVPKSLARMPASAFDGTGLCGNPLAPCPTPPPPPSVPAAANEDNGRKIRGDGSRRRPGRVSRVGHRGEHGHEERDEAVLAGHGRQQRQEAGVLGSGAGRAVRSGVPSARVGRGDREGLAGHDVPRHAGGRRHHRGREAAQGGAHPGAGVPGQGDRAGRAPAREPGAGPRVLLQPGGEADRVRLRGRRQPLLPPPRREPRAAGLRGAGAHRAGGRARRRVHPRRRPPLVPRQHQVVQRPRRRRARRRLRDRPRHPPARRRARAPEARHRVPRPRGHRPAQGVAGDGHVQLRRAAPRGADGEAAGELGPREHRRRGAAAVGAHGGAGGVDGRGVRRQHRGRGARGGGDGAAAAARRGMHRRPAGPAASDGRGGGEDRGHRPERGAEGEGRHGG</sequence>
<feature type="compositionally biased region" description="Low complexity" evidence="10">
    <location>
        <begin position="404"/>
        <end position="413"/>
    </location>
</feature>
<reference evidence="13" key="3">
    <citation type="submission" date="2021-05" db="UniProtKB">
        <authorList>
            <consortium name="EnsemblPlants"/>
        </authorList>
    </citation>
    <scope>IDENTIFICATION</scope>
    <source>
        <strain evidence="13">cv. B73</strain>
    </source>
</reference>
<keyword evidence="3" id="KW-0812">Transmembrane</keyword>
<dbReference type="Proteomes" id="UP000007305">
    <property type="component" value="Chromosome 7"/>
</dbReference>
<feature type="compositionally biased region" description="Gly residues" evidence="10">
    <location>
        <begin position="524"/>
        <end position="533"/>
    </location>
</feature>
<dbReference type="EnsemblPlants" id="Zm00001eb312100_T001">
    <property type="protein sequence ID" value="Zm00001eb312100_P001"/>
    <property type="gene ID" value="Zm00001eb312100"/>
</dbReference>
<keyword evidence="6" id="KW-0547">Nucleotide-binding</keyword>
<dbReference type="InterPro" id="IPR001611">
    <property type="entry name" value="Leu-rich_rpt"/>
</dbReference>
<feature type="region of interest" description="Disordered" evidence="10">
    <location>
        <begin position="228"/>
        <end position="595"/>
    </location>
</feature>
<keyword evidence="14" id="KW-1185">Reference proteome</keyword>
<feature type="compositionally biased region" description="Basic and acidic residues" evidence="10">
    <location>
        <begin position="269"/>
        <end position="281"/>
    </location>
</feature>
<comment type="subcellular location">
    <subcellularLocation>
        <location evidence="1">Membrane</location>
    </subcellularLocation>
</comment>
<dbReference type="PANTHER" id="PTHR48010:SF88">
    <property type="entry name" value="OS05G0480400 PROTEIN"/>
    <property type="match status" value="1"/>
</dbReference>
<feature type="domain" description="Leucine-rich repeat-containing N-terminal plant-type" evidence="12">
    <location>
        <begin position="31"/>
        <end position="66"/>
    </location>
</feature>
<dbReference type="FunFam" id="3.80.10.10:FF:000234">
    <property type="entry name" value="Probable inactive receptor kinase RLK902"/>
    <property type="match status" value="1"/>
</dbReference>
<dbReference type="InterPro" id="IPR013210">
    <property type="entry name" value="LRR_N_plant-typ"/>
</dbReference>
<feature type="chain" id="PRO_5032312590" description="Leucine-rich repeat-containing N-terminal plant-type domain-containing protein" evidence="11">
    <location>
        <begin position="29"/>
        <end position="595"/>
    </location>
</feature>
<reference evidence="14" key="1">
    <citation type="submission" date="2015-12" db="EMBL/GenBank/DDBJ databases">
        <title>Update maize B73 reference genome by single molecule sequencing technologies.</title>
        <authorList>
            <consortium name="Maize Genome Sequencing Project"/>
            <person name="Ware D."/>
        </authorList>
    </citation>
    <scope>NUCLEOTIDE SEQUENCE [LARGE SCALE GENOMIC DNA]</scope>
    <source>
        <strain evidence="14">cv. B73</strain>
    </source>
</reference>
<dbReference type="Gene3D" id="3.80.10.10">
    <property type="entry name" value="Ribonuclease Inhibitor"/>
    <property type="match status" value="1"/>
</dbReference>
<evidence type="ECO:0000313" key="13">
    <source>
        <dbReference type="EnsemblPlants" id="Zm00001eb312100_P001"/>
    </source>
</evidence>
<dbReference type="GO" id="GO:0005524">
    <property type="term" value="F:ATP binding"/>
    <property type="evidence" value="ECO:0007669"/>
    <property type="project" value="UniProtKB-KW"/>
</dbReference>
<feature type="compositionally biased region" description="Basic and acidic residues" evidence="10">
    <location>
        <begin position="247"/>
        <end position="258"/>
    </location>
</feature>
<proteinExistence type="predicted"/>
<feature type="compositionally biased region" description="Basic and acidic residues" evidence="10">
    <location>
        <begin position="315"/>
        <end position="329"/>
    </location>
</feature>
<dbReference type="Pfam" id="PF00560">
    <property type="entry name" value="LRR_1"/>
    <property type="match status" value="3"/>
</dbReference>
<name>A0A804QB99_MAIZE</name>
<feature type="compositionally biased region" description="Basic residues" evidence="10">
    <location>
        <begin position="259"/>
        <end position="268"/>
    </location>
</feature>
<dbReference type="InterPro" id="IPR050994">
    <property type="entry name" value="At_inactive_RLKs"/>
</dbReference>
<keyword evidence="7" id="KW-0067">ATP-binding</keyword>
<evidence type="ECO:0000256" key="4">
    <source>
        <dbReference type="ARBA" id="ARBA00022729"/>
    </source>
</evidence>
<evidence type="ECO:0000256" key="7">
    <source>
        <dbReference type="ARBA" id="ARBA00022840"/>
    </source>
</evidence>
<evidence type="ECO:0000256" key="11">
    <source>
        <dbReference type="SAM" id="SignalP"/>
    </source>
</evidence>
<feature type="compositionally biased region" description="Basic residues" evidence="10">
    <location>
        <begin position="441"/>
        <end position="464"/>
    </location>
</feature>
<keyword evidence="5" id="KW-0677">Repeat</keyword>
<evidence type="ECO:0000256" key="9">
    <source>
        <dbReference type="ARBA" id="ARBA00023136"/>
    </source>
</evidence>